<proteinExistence type="predicted"/>
<accession>A0A6S6SR36</accession>
<evidence type="ECO:0000313" key="1">
    <source>
        <dbReference type="EMBL" id="CAA6807430.1"/>
    </source>
</evidence>
<name>A0A6S6SR36_9BACT</name>
<organism evidence="1">
    <name type="scientific">uncultured Sulfurovum sp</name>
    <dbReference type="NCBI Taxonomy" id="269237"/>
    <lineage>
        <taxon>Bacteria</taxon>
        <taxon>Pseudomonadati</taxon>
        <taxon>Campylobacterota</taxon>
        <taxon>Epsilonproteobacteria</taxon>
        <taxon>Campylobacterales</taxon>
        <taxon>Sulfurovaceae</taxon>
        <taxon>Sulfurovum</taxon>
        <taxon>environmental samples</taxon>
    </lineage>
</organism>
<protein>
    <submittedName>
        <fullName evidence="1">Uncharacterized protein</fullName>
    </submittedName>
</protein>
<dbReference type="AlphaFoldDB" id="A0A6S6SR36"/>
<gene>
    <name evidence="1" type="ORF">HELGO_WM33910</name>
</gene>
<dbReference type="EMBL" id="CACVAZ010000039">
    <property type="protein sequence ID" value="CAA6807430.1"/>
    <property type="molecule type" value="Genomic_DNA"/>
</dbReference>
<sequence length="129" mass="15259">MNNNLKKIADLVNNQENLQDEKKFKVASATLVCNIVNIDNKNSEKYCSLFQENFNLEQDEFNQIKNKLQEEGLSIDDKVHYIKTELGNNMFQVMQFLKILNKFAILDGCDPKSYREFEIIRDKFLKDHY</sequence>
<reference evidence="1" key="1">
    <citation type="submission" date="2020-01" db="EMBL/GenBank/DDBJ databases">
        <authorList>
            <person name="Meier V. D."/>
            <person name="Meier V D."/>
        </authorList>
    </citation>
    <scope>NUCLEOTIDE SEQUENCE</scope>
    <source>
        <strain evidence="1">HLG_WM_MAG_02</strain>
    </source>
</reference>